<dbReference type="EMBL" id="JACGWJ010000002">
    <property type="protein sequence ID" value="KAL0436082.1"/>
    <property type="molecule type" value="Genomic_DNA"/>
</dbReference>
<feature type="region of interest" description="Disordered" evidence="1">
    <location>
        <begin position="55"/>
        <end position="78"/>
    </location>
</feature>
<dbReference type="AlphaFoldDB" id="A0AAW2W7C8"/>
<evidence type="ECO:0000313" key="2">
    <source>
        <dbReference type="EMBL" id="KAL0436082.1"/>
    </source>
</evidence>
<accession>A0AAW2W7C8</accession>
<reference evidence="2" key="1">
    <citation type="submission" date="2020-06" db="EMBL/GenBank/DDBJ databases">
        <authorList>
            <person name="Li T."/>
            <person name="Hu X."/>
            <person name="Zhang T."/>
            <person name="Song X."/>
            <person name="Zhang H."/>
            <person name="Dai N."/>
            <person name="Sheng W."/>
            <person name="Hou X."/>
            <person name="Wei L."/>
        </authorList>
    </citation>
    <scope>NUCLEOTIDE SEQUENCE</scope>
    <source>
        <strain evidence="2">G02</strain>
        <tissue evidence="2">Leaf</tissue>
    </source>
</reference>
<comment type="caution">
    <text evidence="2">The sequence shown here is derived from an EMBL/GenBank/DDBJ whole genome shotgun (WGS) entry which is preliminary data.</text>
</comment>
<feature type="region of interest" description="Disordered" evidence="1">
    <location>
        <begin position="1"/>
        <end position="32"/>
    </location>
</feature>
<sequence>MAVGAGGSLEGPSGRSAGASSSSLLSSPRQKHPPLKNQLLLWGVTSHFCLHLTKKASRSSSDQGERVKSIQAMNQEKE</sequence>
<evidence type="ECO:0000256" key="1">
    <source>
        <dbReference type="SAM" id="MobiDB-lite"/>
    </source>
</evidence>
<feature type="compositionally biased region" description="Low complexity" evidence="1">
    <location>
        <begin position="12"/>
        <end position="28"/>
    </location>
</feature>
<reference evidence="2" key="2">
    <citation type="journal article" date="2024" name="Plant">
        <title>Genomic evolution and insights into agronomic trait innovations of Sesamum species.</title>
        <authorList>
            <person name="Miao H."/>
            <person name="Wang L."/>
            <person name="Qu L."/>
            <person name="Liu H."/>
            <person name="Sun Y."/>
            <person name="Le M."/>
            <person name="Wang Q."/>
            <person name="Wei S."/>
            <person name="Zheng Y."/>
            <person name="Lin W."/>
            <person name="Duan Y."/>
            <person name="Cao H."/>
            <person name="Xiong S."/>
            <person name="Wang X."/>
            <person name="Wei L."/>
            <person name="Li C."/>
            <person name="Ma Q."/>
            <person name="Ju M."/>
            <person name="Zhao R."/>
            <person name="Li G."/>
            <person name="Mu C."/>
            <person name="Tian Q."/>
            <person name="Mei H."/>
            <person name="Zhang T."/>
            <person name="Gao T."/>
            <person name="Zhang H."/>
        </authorList>
    </citation>
    <scope>NUCLEOTIDE SEQUENCE</scope>
    <source>
        <strain evidence="2">G02</strain>
    </source>
</reference>
<gene>
    <name evidence="2" type="ORF">Sradi_0316100</name>
</gene>
<organism evidence="2">
    <name type="scientific">Sesamum radiatum</name>
    <name type="common">Black benniseed</name>
    <dbReference type="NCBI Taxonomy" id="300843"/>
    <lineage>
        <taxon>Eukaryota</taxon>
        <taxon>Viridiplantae</taxon>
        <taxon>Streptophyta</taxon>
        <taxon>Embryophyta</taxon>
        <taxon>Tracheophyta</taxon>
        <taxon>Spermatophyta</taxon>
        <taxon>Magnoliopsida</taxon>
        <taxon>eudicotyledons</taxon>
        <taxon>Gunneridae</taxon>
        <taxon>Pentapetalae</taxon>
        <taxon>asterids</taxon>
        <taxon>lamiids</taxon>
        <taxon>Lamiales</taxon>
        <taxon>Pedaliaceae</taxon>
        <taxon>Sesamum</taxon>
    </lineage>
</organism>
<proteinExistence type="predicted"/>
<name>A0AAW2W7C8_SESRA</name>
<protein>
    <submittedName>
        <fullName evidence="2">Uncharacterized protein</fullName>
    </submittedName>
</protein>